<keyword evidence="1 4" id="KW-0808">Transferase</keyword>
<dbReference type="CDD" id="cd01448">
    <property type="entry name" value="TST_Repeat_1"/>
    <property type="match status" value="1"/>
</dbReference>
<evidence type="ECO:0000313" key="5">
    <source>
        <dbReference type="Proteomes" id="UP000515947"/>
    </source>
</evidence>
<keyword evidence="2" id="KW-0677">Repeat</keyword>
<feature type="domain" description="Rhodanese" evidence="3">
    <location>
        <begin position="160"/>
        <end position="276"/>
    </location>
</feature>
<reference evidence="4 5" key="1">
    <citation type="submission" date="2020-08" db="EMBL/GenBank/DDBJ databases">
        <title>Genome sequence of Nocardioides mesophilus KACC 16243T.</title>
        <authorList>
            <person name="Hyun D.-W."/>
            <person name="Bae J.-W."/>
        </authorList>
    </citation>
    <scope>NUCLEOTIDE SEQUENCE [LARGE SCALE GENOMIC DNA]</scope>
    <source>
        <strain evidence="4 5">KACC 16243</strain>
    </source>
</reference>
<dbReference type="InterPro" id="IPR001307">
    <property type="entry name" value="Thiosulphate_STrfase_CS"/>
</dbReference>
<proteinExistence type="predicted"/>
<name>A0A7G9RBL9_9ACTN</name>
<dbReference type="PROSITE" id="PS00380">
    <property type="entry name" value="RHODANESE_1"/>
    <property type="match status" value="1"/>
</dbReference>
<evidence type="ECO:0000313" key="4">
    <source>
        <dbReference type="EMBL" id="QNN52994.1"/>
    </source>
</evidence>
<dbReference type="InterPro" id="IPR045078">
    <property type="entry name" value="TST/MPST-like"/>
</dbReference>
<dbReference type="InterPro" id="IPR036873">
    <property type="entry name" value="Rhodanese-like_dom_sf"/>
</dbReference>
<evidence type="ECO:0000259" key="3">
    <source>
        <dbReference type="PROSITE" id="PS50206"/>
    </source>
</evidence>
<dbReference type="RefSeq" id="WP_187578836.1">
    <property type="nucleotide sequence ID" value="NZ_CP060713.1"/>
</dbReference>
<dbReference type="EMBL" id="CP060713">
    <property type="protein sequence ID" value="QNN52994.1"/>
    <property type="molecule type" value="Genomic_DNA"/>
</dbReference>
<dbReference type="InterPro" id="IPR001763">
    <property type="entry name" value="Rhodanese-like_dom"/>
</dbReference>
<keyword evidence="5" id="KW-1185">Reference proteome</keyword>
<sequence length="279" mass="29454">MSALISAEELAERLGEVSVLDVRYTLGRSDGHDQFLAGHVPGAAYVDLDADLSDPVGDGSRGRHPLPDPERFAAAMRRAGVRRDRTVVVHDAVGGTSAARAWWLLRDHGHPDVRLLDGGWQWWDRDGRPVETGPADVAPGDFGADPGHLPVLGPEQAARLAADGVLIDARAGERFRGETEPLDPVAGHIPGAVNVPTKANLRPDDDPAAARFRSPQELRTAYAAVGVQPGTAVGSYCGSGVTATHDLFALHLIGIEGALFAGSWSAWVSDPTRPVATGE</sequence>
<dbReference type="SMART" id="SM00450">
    <property type="entry name" value="RHOD"/>
    <property type="match status" value="2"/>
</dbReference>
<evidence type="ECO:0000256" key="2">
    <source>
        <dbReference type="ARBA" id="ARBA00022737"/>
    </source>
</evidence>
<gene>
    <name evidence="4" type="ORF">H9L09_00300</name>
</gene>
<organism evidence="4 5">
    <name type="scientific">Nocardioides mesophilus</name>
    <dbReference type="NCBI Taxonomy" id="433659"/>
    <lineage>
        <taxon>Bacteria</taxon>
        <taxon>Bacillati</taxon>
        <taxon>Actinomycetota</taxon>
        <taxon>Actinomycetes</taxon>
        <taxon>Propionibacteriales</taxon>
        <taxon>Nocardioidaceae</taxon>
        <taxon>Nocardioides</taxon>
    </lineage>
</organism>
<dbReference type="PROSITE" id="PS50206">
    <property type="entry name" value="RHODANESE_3"/>
    <property type="match status" value="2"/>
</dbReference>
<dbReference type="PANTHER" id="PTHR11364:SF27">
    <property type="entry name" value="SULFURTRANSFERASE"/>
    <property type="match status" value="1"/>
</dbReference>
<accession>A0A7G9RBL9</accession>
<dbReference type="PANTHER" id="PTHR11364">
    <property type="entry name" value="THIOSULFATE SULFERTANSFERASE"/>
    <property type="match status" value="1"/>
</dbReference>
<dbReference type="Gene3D" id="3.40.250.10">
    <property type="entry name" value="Rhodanese-like domain"/>
    <property type="match status" value="2"/>
</dbReference>
<evidence type="ECO:0000256" key="1">
    <source>
        <dbReference type="ARBA" id="ARBA00022679"/>
    </source>
</evidence>
<dbReference type="CDD" id="cd01449">
    <property type="entry name" value="TST_Repeat_2"/>
    <property type="match status" value="1"/>
</dbReference>
<dbReference type="Proteomes" id="UP000515947">
    <property type="component" value="Chromosome"/>
</dbReference>
<protein>
    <submittedName>
        <fullName evidence="4">Sulfurtransferase</fullName>
    </submittedName>
</protein>
<dbReference type="KEGG" id="nmes:H9L09_00300"/>
<dbReference type="Pfam" id="PF00581">
    <property type="entry name" value="Rhodanese"/>
    <property type="match status" value="2"/>
</dbReference>
<feature type="domain" description="Rhodanese" evidence="3">
    <location>
        <begin position="13"/>
        <end position="132"/>
    </location>
</feature>
<dbReference type="SUPFAM" id="SSF52821">
    <property type="entry name" value="Rhodanese/Cell cycle control phosphatase"/>
    <property type="match status" value="2"/>
</dbReference>
<dbReference type="GO" id="GO:0004792">
    <property type="term" value="F:thiosulfate-cyanide sulfurtransferase activity"/>
    <property type="evidence" value="ECO:0007669"/>
    <property type="project" value="InterPro"/>
</dbReference>
<dbReference type="AlphaFoldDB" id="A0A7G9RBL9"/>